<dbReference type="SUPFAM" id="SSF57889">
    <property type="entry name" value="Cysteine-rich domain"/>
    <property type="match status" value="1"/>
</dbReference>
<feature type="region of interest" description="Disordered" evidence="3">
    <location>
        <begin position="130"/>
        <end position="159"/>
    </location>
</feature>
<dbReference type="OrthoDB" id="74314at2759"/>
<sequence>MASLTLGQHTSQHHLDDQQLFLKKLTANERKKFLRKSSSEMKSRRSAAAAESMVGKVGTAVSGPLASLNHSHLPEHRGSPENGVGVSYVVDLGQQPRCTVGVVADSTCPGKSSKCGDLRAILTVAADTSQTLQNKSRKDGENGKLKKVKRSPDRSCGATSCTQVCSPVASGQGNLLKDSKAFKSNGSPTGHANLHRSGGKRASQITVHQHLDFRSLGDENGYGEWLVGERVPILTQGRSGVVKMMRSDPPRREVWSIFTQDPRVKPEKGEGHLFTSRSATQDWCDACNRQVNGEARKCKNCSYTCHLECERLVQLDCNQRDKQSEDTSSPRTPAPTPQEKAAQREGTQGPGRSSSGLPELICLCRGCTAEPSRVTPDAHNRPAHPAPGGLRPPPSFHSSAGTDQWCCAAL</sequence>
<dbReference type="EMBL" id="JAFDVH010000005">
    <property type="protein sequence ID" value="KAG7477757.1"/>
    <property type="molecule type" value="Genomic_DNA"/>
</dbReference>
<dbReference type="AlphaFoldDB" id="A0A9D3TC49"/>
<evidence type="ECO:0000256" key="1">
    <source>
        <dbReference type="ARBA" id="ARBA00022723"/>
    </source>
</evidence>
<evidence type="ECO:0000256" key="2">
    <source>
        <dbReference type="ARBA" id="ARBA00022833"/>
    </source>
</evidence>
<dbReference type="InterPro" id="IPR046349">
    <property type="entry name" value="C1-like_sf"/>
</dbReference>
<keyword evidence="2" id="KW-0862">Zinc</keyword>
<organism evidence="5 6">
    <name type="scientific">Megalops atlanticus</name>
    <name type="common">Tarpon</name>
    <name type="synonym">Clupea gigantea</name>
    <dbReference type="NCBI Taxonomy" id="7932"/>
    <lineage>
        <taxon>Eukaryota</taxon>
        <taxon>Metazoa</taxon>
        <taxon>Chordata</taxon>
        <taxon>Craniata</taxon>
        <taxon>Vertebrata</taxon>
        <taxon>Euteleostomi</taxon>
        <taxon>Actinopterygii</taxon>
        <taxon>Neopterygii</taxon>
        <taxon>Teleostei</taxon>
        <taxon>Elopiformes</taxon>
        <taxon>Megalopidae</taxon>
        <taxon>Megalops</taxon>
    </lineage>
</organism>
<accession>A0A9D3TC49</accession>
<keyword evidence="6" id="KW-1185">Reference proteome</keyword>
<gene>
    <name evidence="5" type="ORF">MATL_G00072990</name>
</gene>
<keyword evidence="1" id="KW-0479">Metal-binding</keyword>
<reference evidence="5" key="1">
    <citation type="submission" date="2021-01" db="EMBL/GenBank/DDBJ databases">
        <authorList>
            <person name="Zahm M."/>
            <person name="Roques C."/>
            <person name="Cabau C."/>
            <person name="Klopp C."/>
            <person name="Donnadieu C."/>
            <person name="Jouanno E."/>
            <person name="Lampietro C."/>
            <person name="Louis A."/>
            <person name="Herpin A."/>
            <person name="Echchiki A."/>
            <person name="Berthelot C."/>
            <person name="Parey E."/>
            <person name="Roest-Crollius H."/>
            <person name="Braasch I."/>
            <person name="Postlethwait J."/>
            <person name="Bobe J."/>
            <person name="Montfort J."/>
            <person name="Bouchez O."/>
            <person name="Begum T."/>
            <person name="Mejri S."/>
            <person name="Adams A."/>
            <person name="Chen W.-J."/>
            <person name="Guiguen Y."/>
        </authorList>
    </citation>
    <scope>NUCLEOTIDE SEQUENCE</scope>
    <source>
        <strain evidence="5">YG-15Mar2019-1</strain>
        <tissue evidence="5">Brain</tissue>
    </source>
</reference>
<protein>
    <recommendedName>
        <fullName evidence="4">Phorbol-ester/DAG-type domain-containing protein</fullName>
    </recommendedName>
</protein>
<feature type="domain" description="Phorbol-ester/DAG-type" evidence="4">
    <location>
        <begin position="271"/>
        <end position="317"/>
    </location>
</feature>
<comment type="caution">
    <text evidence="5">The sequence shown here is derived from an EMBL/GenBank/DDBJ whole genome shotgun (WGS) entry which is preliminary data.</text>
</comment>
<feature type="region of interest" description="Disordered" evidence="3">
    <location>
        <begin position="374"/>
        <end position="399"/>
    </location>
</feature>
<dbReference type="InterPro" id="IPR002219">
    <property type="entry name" value="PKC_DAG/PE"/>
</dbReference>
<evidence type="ECO:0000259" key="4">
    <source>
        <dbReference type="PROSITE" id="PS50081"/>
    </source>
</evidence>
<dbReference type="Gene3D" id="3.30.60.20">
    <property type="match status" value="1"/>
</dbReference>
<dbReference type="PROSITE" id="PS00479">
    <property type="entry name" value="ZF_DAG_PE_1"/>
    <property type="match status" value="1"/>
</dbReference>
<dbReference type="PROSITE" id="PS50081">
    <property type="entry name" value="ZF_DAG_PE_2"/>
    <property type="match status" value="1"/>
</dbReference>
<evidence type="ECO:0000313" key="6">
    <source>
        <dbReference type="Proteomes" id="UP001046870"/>
    </source>
</evidence>
<dbReference type="CDD" id="cd20886">
    <property type="entry name" value="C1_RASSF5"/>
    <property type="match status" value="1"/>
</dbReference>
<dbReference type="GO" id="GO:0046872">
    <property type="term" value="F:metal ion binding"/>
    <property type="evidence" value="ECO:0007669"/>
    <property type="project" value="UniProtKB-KW"/>
</dbReference>
<dbReference type="SMART" id="SM00109">
    <property type="entry name" value="C1"/>
    <property type="match status" value="1"/>
</dbReference>
<feature type="region of interest" description="Disordered" evidence="3">
    <location>
        <begin position="177"/>
        <end position="202"/>
    </location>
</feature>
<feature type="region of interest" description="Disordered" evidence="3">
    <location>
        <begin position="320"/>
        <end position="354"/>
    </location>
</feature>
<evidence type="ECO:0000313" key="5">
    <source>
        <dbReference type="EMBL" id="KAG7477757.1"/>
    </source>
</evidence>
<evidence type="ECO:0000256" key="3">
    <source>
        <dbReference type="SAM" id="MobiDB-lite"/>
    </source>
</evidence>
<proteinExistence type="predicted"/>
<name>A0A9D3TC49_MEGAT</name>
<dbReference type="Proteomes" id="UP001046870">
    <property type="component" value="Chromosome 5"/>
</dbReference>